<organism evidence="2 3">
    <name type="scientific">Brachyspira hyodysenteriae (strain ATCC 49526 / WA1)</name>
    <dbReference type="NCBI Taxonomy" id="565034"/>
    <lineage>
        <taxon>Bacteria</taxon>
        <taxon>Pseudomonadati</taxon>
        <taxon>Spirochaetota</taxon>
        <taxon>Spirochaetia</taxon>
        <taxon>Brachyspirales</taxon>
        <taxon>Brachyspiraceae</taxon>
        <taxon>Brachyspira</taxon>
    </lineage>
</organism>
<dbReference type="Gene3D" id="3.30.450.20">
    <property type="entry name" value="PAS domain"/>
    <property type="match status" value="1"/>
</dbReference>
<dbReference type="Pfam" id="PF22673">
    <property type="entry name" value="MCP-like_PDC_1"/>
    <property type="match status" value="1"/>
</dbReference>
<keyword evidence="3" id="KW-1185">Reference proteome</keyword>
<feature type="transmembrane region" description="Helical" evidence="1">
    <location>
        <begin position="12"/>
        <end position="32"/>
    </location>
</feature>
<evidence type="ECO:0000313" key="2">
    <source>
        <dbReference type="EMBL" id="ACN83495.1"/>
    </source>
</evidence>
<dbReference type="STRING" id="565034.BHWA1_01012"/>
<dbReference type="KEGG" id="bhy:BHWA1_01012"/>
<gene>
    <name evidence="2" type="ordered locus">BHWA1_01012</name>
</gene>
<evidence type="ECO:0000313" key="3">
    <source>
        <dbReference type="Proteomes" id="UP000001803"/>
    </source>
</evidence>
<keyword evidence="1" id="KW-0472">Membrane</keyword>
<sequence>MNSKNSLNIKASLFVIIPTIIIIVISGIVAIIHTFNISKKDSLVTVEHISEVELLNMRDLINNELNYMKSIKLVAEELYSSNIKNRNIYENFMYKFSKKISKNVEAVFLIFLPNVIDNDSMYKNNSLYKNINGQFGIYMAKDENGNISRFSAENLYLKLSFIDDTIEKKEMCITPIYTIQTQNGYKQVQTCLMPIFSNDDEIIGVIGLDVSSDSMNFNKGENITTTLFDERGNIIYCNNDIEIIGENFTNLYHPYNNYNVLDIINSNESLIVEKYNFKNLNRYFHVIKPINLFDNVYWGIEVAIPSIMVLKNNYKIAIMIGIMVSIMIILIIIIVPNIINKKVIPVINFFNKTKVKSDYIFTDDKIIDMNTDEGKTIKYLNDIIEAVKGKIYYSKSEVLHEQHKSNSNYKFVNEASENSKSLSEESEELKNIIEYFKLIK</sequence>
<dbReference type="GeneID" id="63962121"/>
<protein>
    <submittedName>
        <fullName evidence="2">Methyl-accepting chemotaxis protein</fullName>
    </submittedName>
</protein>
<dbReference type="RefSeq" id="WP_012670544.1">
    <property type="nucleotide sequence ID" value="NC_012225.1"/>
</dbReference>
<feature type="transmembrane region" description="Helical" evidence="1">
    <location>
        <begin position="316"/>
        <end position="339"/>
    </location>
</feature>
<accession>A0A3B6V907</accession>
<evidence type="ECO:0000256" key="1">
    <source>
        <dbReference type="SAM" id="Phobius"/>
    </source>
</evidence>
<dbReference type="AlphaFoldDB" id="A0A3B6V907"/>
<dbReference type="Proteomes" id="UP000001803">
    <property type="component" value="Chromosome"/>
</dbReference>
<keyword evidence="1" id="KW-0812">Transmembrane</keyword>
<reference evidence="2 3" key="1">
    <citation type="journal article" date="2009" name="PLoS ONE">
        <title>Genome sequence of the pathogenic intestinal spirochete Brachyspira hyodysenteriae reveals adaptations to its lifestyle in the porcine large intestine.</title>
        <authorList>
            <person name="Bellgard M.I."/>
            <person name="Wanchanthuek P."/>
            <person name="La T."/>
            <person name="Ryan K."/>
            <person name="Moolhuijzen P."/>
            <person name="Albertyn Z."/>
            <person name="Shaban B."/>
            <person name="Motro Y."/>
            <person name="Dunn D.S."/>
            <person name="Schibeci D."/>
            <person name="Hunter A."/>
            <person name="Barrero R."/>
            <person name="Phillips N.D."/>
            <person name="Hampson D.J."/>
        </authorList>
    </citation>
    <scope>NUCLEOTIDE SEQUENCE [LARGE SCALE GENOMIC DNA]</scope>
    <source>
        <strain evidence="3">ATCC 49526 / WA1</strain>
    </source>
</reference>
<keyword evidence="1" id="KW-1133">Transmembrane helix</keyword>
<dbReference type="EMBL" id="CP001357">
    <property type="protein sequence ID" value="ACN83495.1"/>
    <property type="molecule type" value="Genomic_DNA"/>
</dbReference>
<name>A0A3B6V907_BRAHW</name>
<proteinExistence type="predicted"/>